<name>A0A433VLZ0_9CYAN</name>
<reference evidence="1" key="2">
    <citation type="journal article" date="2019" name="Genome Biol. Evol.">
        <title>Day and night: Metabolic profiles and evolutionary relationships of six axenic non-marine cyanobacteria.</title>
        <authorList>
            <person name="Will S.E."/>
            <person name="Henke P."/>
            <person name="Boedeker C."/>
            <person name="Huang S."/>
            <person name="Brinkmann H."/>
            <person name="Rohde M."/>
            <person name="Jarek M."/>
            <person name="Friedl T."/>
            <person name="Seufert S."/>
            <person name="Schumacher M."/>
            <person name="Overmann J."/>
            <person name="Neumann-Schaal M."/>
            <person name="Petersen J."/>
        </authorList>
    </citation>
    <scope>NUCLEOTIDE SEQUENCE [LARGE SCALE GENOMIC DNA]</scope>
    <source>
        <strain evidence="1">PCC 7102</strain>
    </source>
</reference>
<dbReference type="AlphaFoldDB" id="A0A433VLZ0"/>
<accession>A0A433VLZ0</accession>
<evidence type="ECO:0000313" key="1">
    <source>
        <dbReference type="EMBL" id="RUT07087.1"/>
    </source>
</evidence>
<dbReference type="Proteomes" id="UP000271624">
    <property type="component" value="Unassembled WGS sequence"/>
</dbReference>
<dbReference type="RefSeq" id="WP_127080935.1">
    <property type="nucleotide sequence ID" value="NZ_RSCL01000005.1"/>
</dbReference>
<reference evidence="1" key="1">
    <citation type="submission" date="2018-12" db="EMBL/GenBank/DDBJ databases">
        <authorList>
            <person name="Will S."/>
            <person name="Neumann-Schaal M."/>
            <person name="Henke P."/>
        </authorList>
    </citation>
    <scope>NUCLEOTIDE SEQUENCE</scope>
    <source>
        <strain evidence="1">PCC 7102</strain>
    </source>
</reference>
<proteinExistence type="predicted"/>
<dbReference type="EMBL" id="RSCL01000005">
    <property type="protein sequence ID" value="RUT07087.1"/>
    <property type="molecule type" value="Genomic_DNA"/>
</dbReference>
<evidence type="ECO:0000313" key="2">
    <source>
        <dbReference type="Proteomes" id="UP000271624"/>
    </source>
</evidence>
<gene>
    <name evidence="1" type="ORF">DSM106972_023480</name>
</gene>
<protein>
    <submittedName>
        <fullName evidence="1">Uncharacterized protein</fullName>
    </submittedName>
</protein>
<sequence>MKIIDSFFALKSNLNSVWQKLTLLFIENSELQVWSTHNKNGEISWYAYDPTTRRSACFGSEDDMRAWIEKRLYL</sequence>
<keyword evidence="2" id="KW-1185">Reference proteome</keyword>
<comment type="caution">
    <text evidence="1">The sequence shown here is derived from an EMBL/GenBank/DDBJ whole genome shotgun (WGS) entry which is preliminary data.</text>
</comment>
<organism evidence="1 2">
    <name type="scientific">Dulcicalothrix desertica PCC 7102</name>
    <dbReference type="NCBI Taxonomy" id="232991"/>
    <lineage>
        <taxon>Bacteria</taxon>
        <taxon>Bacillati</taxon>
        <taxon>Cyanobacteriota</taxon>
        <taxon>Cyanophyceae</taxon>
        <taxon>Nostocales</taxon>
        <taxon>Calotrichaceae</taxon>
        <taxon>Dulcicalothrix</taxon>
    </lineage>
</organism>
<dbReference type="OrthoDB" id="426136at2"/>